<feature type="transmembrane region" description="Helical" evidence="1">
    <location>
        <begin position="13"/>
        <end position="33"/>
    </location>
</feature>
<keyword evidence="1" id="KW-0812">Transmembrane</keyword>
<comment type="caution">
    <text evidence="2">The sequence shown here is derived from an EMBL/GenBank/DDBJ whole genome shotgun (WGS) entry which is preliminary data.</text>
</comment>
<keyword evidence="1" id="KW-0472">Membrane</keyword>
<dbReference type="Proteomes" id="UP001162483">
    <property type="component" value="Unassembled WGS sequence"/>
</dbReference>
<reference evidence="2" key="1">
    <citation type="submission" date="2023-05" db="EMBL/GenBank/DDBJ databases">
        <authorList>
            <person name="Stuckert A."/>
        </authorList>
    </citation>
    <scope>NUCLEOTIDE SEQUENCE</scope>
</reference>
<evidence type="ECO:0000313" key="3">
    <source>
        <dbReference type="Proteomes" id="UP001162483"/>
    </source>
</evidence>
<feature type="non-terminal residue" evidence="2">
    <location>
        <position position="85"/>
    </location>
</feature>
<keyword evidence="1" id="KW-1133">Transmembrane helix</keyword>
<evidence type="ECO:0000313" key="2">
    <source>
        <dbReference type="EMBL" id="CAI9547568.1"/>
    </source>
</evidence>
<sequence length="85" mass="9407">MCQCNGPADLCQFWRWCVVCSVCVLPTVTAFYLPPLHGEFQPGICQSVDPSSSTHCNRHPAIASHRYSLSMTLILSLILVVLMVL</sequence>
<feature type="transmembrane region" description="Helical" evidence="1">
    <location>
        <begin position="67"/>
        <end position="84"/>
    </location>
</feature>
<dbReference type="EMBL" id="CATNWA010004346">
    <property type="protein sequence ID" value="CAI9547568.1"/>
    <property type="molecule type" value="Genomic_DNA"/>
</dbReference>
<organism evidence="2 3">
    <name type="scientific">Staurois parvus</name>
    <dbReference type="NCBI Taxonomy" id="386267"/>
    <lineage>
        <taxon>Eukaryota</taxon>
        <taxon>Metazoa</taxon>
        <taxon>Chordata</taxon>
        <taxon>Craniata</taxon>
        <taxon>Vertebrata</taxon>
        <taxon>Euteleostomi</taxon>
        <taxon>Amphibia</taxon>
        <taxon>Batrachia</taxon>
        <taxon>Anura</taxon>
        <taxon>Neobatrachia</taxon>
        <taxon>Ranoidea</taxon>
        <taxon>Ranidae</taxon>
        <taxon>Staurois</taxon>
    </lineage>
</organism>
<name>A0ABN9BIZ8_9NEOB</name>
<evidence type="ECO:0000256" key="1">
    <source>
        <dbReference type="SAM" id="Phobius"/>
    </source>
</evidence>
<accession>A0ABN9BIZ8</accession>
<proteinExistence type="predicted"/>
<gene>
    <name evidence="2" type="ORF">SPARVUS_LOCUS3016052</name>
</gene>
<protein>
    <submittedName>
        <fullName evidence="2">Uncharacterized protein</fullName>
    </submittedName>
</protein>
<keyword evidence="3" id="KW-1185">Reference proteome</keyword>